<evidence type="ECO:0000313" key="2">
    <source>
        <dbReference type="Proteomes" id="UP000287651"/>
    </source>
</evidence>
<gene>
    <name evidence="1" type="ORF">B296_00022406</name>
</gene>
<dbReference type="AlphaFoldDB" id="A0A427AP70"/>
<proteinExistence type="predicted"/>
<comment type="caution">
    <text evidence="1">The sequence shown here is derived from an EMBL/GenBank/DDBJ whole genome shotgun (WGS) entry which is preliminary data.</text>
</comment>
<sequence>MRARDNRRQGATYKRVNKKRLKTATIFGNATAISIAKKGILAFSSHNSKLPESVRAQPRELTWPRDLGPRYDPTADPGVGDCTSFACAARVIHEDGSLELTMLLRSVSVGMAIEQRIGAERVGPEKCKLACNLLEPPMRSTVVNKTNMKFGTLREQRRCNLVCQLEKGATKTDLQ</sequence>
<name>A0A427AP70_ENSVE</name>
<accession>A0A427AP70</accession>
<organism evidence="1 2">
    <name type="scientific">Ensete ventricosum</name>
    <name type="common">Abyssinian banana</name>
    <name type="synonym">Musa ensete</name>
    <dbReference type="NCBI Taxonomy" id="4639"/>
    <lineage>
        <taxon>Eukaryota</taxon>
        <taxon>Viridiplantae</taxon>
        <taxon>Streptophyta</taxon>
        <taxon>Embryophyta</taxon>
        <taxon>Tracheophyta</taxon>
        <taxon>Spermatophyta</taxon>
        <taxon>Magnoliopsida</taxon>
        <taxon>Liliopsida</taxon>
        <taxon>Zingiberales</taxon>
        <taxon>Musaceae</taxon>
        <taxon>Ensete</taxon>
    </lineage>
</organism>
<evidence type="ECO:0000313" key="1">
    <source>
        <dbReference type="EMBL" id="RRT78020.1"/>
    </source>
</evidence>
<dbReference type="Proteomes" id="UP000287651">
    <property type="component" value="Unassembled WGS sequence"/>
</dbReference>
<dbReference type="EMBL" id="AMZH03001779">
    <property type="protein sequence ID" value="RRT78020.1"/>
    <property type="molecule type" value="Genomic_DNA"/>
</dbReference>
<protein>
    <submittedName>
        <fullName evidence="1">Uncharacterized protein</fullName>
    </submittedName>
</protein>
<reference evidence="1 2" key="1">
    <citation type="journal article" date="2014" name="Agronomy (Basel)">
        <title>A Draft Genome Sequence for Ensete ventricosum, the Drought-Tolerant Tree Against Hunger.</title>
        <authorList>
            <person name="Harrison J."/>
            <person name="Moore K.A."/>
            <person name="Paszkiewicz K."/>
            <person name="Jones T."/>
            <person name="Grant M."/>
            <person name="Ambacheew D."/>
            <person name="Muzemil S."/>
            <person name="Studholme D.J."/>
        </authorList>
    </citation>
    <scope>NUCLEOTIDE SEQUENCE [LARGE SCALE GENOMIC DNA]</scope>
</reference>